<comment type="caution">
    <text evidence="2">The sequence shown here is derived from an EMBL/GenBank/DDBJ whole genome shotgun (WGS) entry which is preliminary data.</text>
</comment>
<proteinExistence type="predicted"/>
<evidence type="ECO:0000313" key="2">
    <source>
        <dbReference type="EMBL" id="OEL16046.1"/>
    </source>
</evidence>
<dbReference type="EMBL" id="LWDX02064293">
    <property type="protein sequence ID" value="OEL16046.1"/>
    <property type="molecule type" value="Genomic_DNA"/>
</dbReference>
<keyword evidence="3" id="KW-1185">Reference proteome</keyword>
<feature type="region of interest" description="Disordered" evidence="1">
    <location>
        <begin position="167"/>
        <end position="189"/>
    </location>
</feature>
<accession>A0A1E5UT35</accession>
<dbReference type="Proteomes" id="UP000095767">
    <property type="component" value="Unassembled WGS sequence"/>
</dbReference>
<dbReference type="GO" id="GO:0003676">
    <property type="term" value="F:nucleic acid binding"/>
    <property type="evidence" value="ECO:0007669"/>
    <property type="project" value="InterPro"/>
</dbReference>
<dbReference type="InterPro" id="IPR035979">
    <property type="entry name" value="RBD_domain_sf"/>
</dbReference>
<organism evidence="2 3">
    <name type="scientific">Dichanthelium oligosanthes</name>
    <dbReference type="NCBI Taxonomy" id="888268"/>
    <lineage>
        <taxon>Eukaryota</taxon>
        <taxon>Viridiplantae</taxon>
        <taxon>Streptophyta</taxon>
        <taxon>Embryophyta</taxon>
        <taxon>Tracheophyta</taxon>
        <taxon>Spermatophyta</taxon>
        <taxon>Magnoliopsida</taxon>
        <taxon>Liliopsida</taxon>
        <taxon>Poales</taxon>
        <taxon>Poaceae</taxon>
        <taxon>PACMAD clade</taxon>
        <taxon>Panicoideae</taxon>
        <taxon>Panicodae</taxon>
        <taxon>Paniceae</taxon>
        <taxon>Dichantheliinae</taxon>
        <taxon>Dichanthelium</taxon>
    </lineage>
</organism>
<dbReference type="SUPFAM" id="SSF54928">
    <property type="entry name" value="RNA-binding domain, RBD"/>
    <property type="match status" value="1"/>
</dbReference>
<dbReference type="AlphaFoldDB" id="A0A1E5UT35"/>
<gene>
    <name evidence="2" type="ORF">BAE44_0022936</name>
</gene>
<dbReference type="OrthoDB" id="1882251at2759"/>
<dbReference type="PANTHER" id="PTHR33527:SF14">
    <property type="entry name" value="OS07G0274300 PROTEIN"/>
    <property type="match status" value="1"/>
</dbReference>
<protein>
    <recommendedName>
        <fullName evidence="4">RRM domain-containing protein</fullName>
    </recommendedName>
</protein>
<dbReference type="PANTHER" id="PTHR33527">
    <property type="entry name" value="OS07G0274300 PROTEIN"/>
    <property type="match status" value="1"/>
</dbReference>
<dbReference type="STRING" id="888268.A0A1E5UT35"/>
<name>A0A1E5UT35_9POAL</name>
<evidence type="ECO:0000313" key="3">
    <source>
        <dbReference type="Proteomes" id="UP000095767"/>
    </source>
</evidence>
<sequence length="334" mass="38085">MAPPPGPCSALGIMDMVVRHLFSRLVFSLQFEPQVSMEIIAFWLWYEGMGHVGFLASVQSSDNHHFLSISLAGKTFVEALRARFSQSGHRSVEFQGGCFDKQAAQGILFYLNNVCYKVLQDILEVAKAKEEMIYRGSQQAQQPQNVRGRAPMSTKDLLSKIKASFTTSSRGHEAEGSSSSTRRLPAPSPKTHILKDIENPIEQCLSTNPLATLYETLMNAIEEEEPADAIQQIQQYPEVPRDERTLFVTFSNGYPFTADELYDFFEGRYGDVERISVQEPIELRPPLYAHITFYNQRTIFRILAGLQTSKFVIRRKHLWARKFVPQRKKGHKKF</sequence>
<reference evidence="2 3" key="1">
    <citation type="submission" date="2016-09" db="EMBL/GenBank/DDBJ databases">
        <title>The draft genome of Dichanthelium oligosanthes: A C3 panicoid grass species.</title>
        <authorList>
            <person name="Studer A.J."/>
            <person name="Schnable J.C."/>
            <person name="Brutnell T.P."/>
        </authorList>
    </citation>
    <scope>NUCLEOTIDE SEQUENCE [LARGE SCALE GENOMIC DNA]</scope>
    <source>
        <strain evidence="3">cv. Kellogg 1175</strain>
        <tissue evidence="2">Leaf</tissue>
    </source>
</reference>
<evidence type="ECO:0008006" key="4">
    <source>
        <dbReference type="Google" id="ProtNLM"/>
    </source>
</evidence>
<dbReference type="CDD" id="cd00590">
    <property type="entry name" value="RRM_SF"/>
    <property type="match status" value="1"/>
</dbReference>
<evidence type="ECO:0000256" key="1">
    <source>
        <dbReference type="SAM" id="MobiDB-lite"/>
    </source>
</evidence>